<keyword evidence="2" id="KW-1185">Reference proteome</keyword>
<dbReference type="InterPro" id="IPR035093">
    <property type="entry name" value="RelE/ParE_toxin_dom_sf"/>
</dbReference>
<dbReference type="STRING" id="258515.SAMN05192585_13225"/>
<dbReference type="AlphaFoldDB" id="A0A1H0E9K5"/>
<evidence type="ECO:0000313" key="1">
    <source>
        <dbReference type="EMBL" id="SDN79001.1"/>
    </source>
</evidence>
<dbReference type="EMBL" id="FNID01000032">
    <property type="protein sequence ID" value="SDN79001.1"/>
    <property type="molecule type" value="Genomic_DNA"/>
</dbReference>
<dbReference type="SUPFAM" id="SSF143011">
    <property type="entry name" value="RelE-like"/>
    <property type="match status" value="1"/>
</dbReference>
<dbReference type="Proteomes" id="UP000199182">
    <property type="component" value="Unassembled WGS sequence"/>
</dbReference>
<protein>
    <submittedName>
        <fullName evidence="1">mRNA interferase RelE/StbE</fullName>
    </submittedName>
</protein>
<gene>
    <name evidence="1" type="ORF">SAMN05192585_13225</name>
</gene>
<dbReference type="Gene3D" id="3.30.2310.20">
    <property type="entry name" value="RelE-like"/>
    <property type="match status" value="1"/>
</dbReference>
<dbReference type="RefSeq" id="WP_092642147.1">
    <property type="nucleotide sequence ID" value="NZ_FNID01000032.1"/>
</dbReference>
<name>A0A1H0E9K5_9FIRM</name>
<evidence type="ECO:0000313" key="2">
    <source>
        <dbReference type="Proteomes" id="UP000199182"/>
    </source>
</evidence>
<dbReference type="OrthoDB" id="362883at2"/>
<accession>A0A1H0E9K5</accession>
<reference evidence="1 2" key="1">
    <citation type="submission" date="2016-10" db="EMBL/GenBank/DDBJ databases">
        <authorList>
            <person name="de Groot N.N."/>
        </authorList>
    </citation>
    <scope>NUCLEOTIDE SEQUENCE [LARGE SCALE GENOMIC DNA]</scope>
    <source>
        <strain evidence="1 2">CGMCC 1.5012</strain>
    </source>
</reference>
<organism evidence="1 2">
    <name type="scientific">Acetanaerobacterium elongatum</name>
    <dbReference type="NCBI Taxonomy" id="258515"/>
    <lineage>
        <taxon>Bacteria</taxon>
        <taxon>Bacillati</taxon>
        <taxon>Bacillota</taxon>
        <taxon>Clostridia</taxon>
        <taxon>Eubacteriales</taxon>
        <taxon>Oscillospiraceae</taxon>
        <taxon>Acetanaerobacterium</taxon>
    </lineage>
</organism>
<sequence>MNWVIEYTKSAEEDLKALDRSQQLQVLKAIKKVSLNPLPNTEGGYGKPLGNHLSSKLTGYLKIKLLKLGLRVVCSLVREDGIMKIIVISVRDDETVYRMAQDRIK</sequence>
<proteinExistence type="predicted"/>